<name>A0A6A6Z0A9_9PEZI</name>
<evidence type="ECO:0000313" key="2">
    <source>
        <dbReference type="Proteomes" id="UP000504636"/>
    </source>
</evidence>
<reference evidence="1 3" key="1">
    <citation type="journal article" date="2020" name="Stud. Mycol.">
        <title>101 Dothideomycetes genomes: a test case for predicting lifestyles and emergence of pathogens.</title>
        <authorList>
            <person name="Haridas S."/>
            <person name="Albert R."/>
            <person name="Binder M."/>
            <person name="Bloem J."/>
            <person name="Labutti K."/>
            <person name="Salamov A."/>
            <person name="Andreopoulos B."/>
            <person name="Baker S."/>
            <person name="Barry K."/>
            <person name="Bills G."/>
            <person name="Bluhm B."/>
            <person name="Cannon C."/>
            <person name="Castanera R."/>
            <person name="Culley D."/>
            <person name="Daum C."/>
            <person name="Ezra D."/>
            <person name="Gonzalez J."/>
            <person name="Henrissat B."/>
            <person name="Kuo A."/>
            <person name="Liang C."/>
            <person name="Lipzen A."/>
            <person name="Lutzoni F."/>
            <person name="Magnuson J."/>
            <person name="Mondo S."/>
            <person name="Nolan M."/>
            <person name="Ohm R."/>
            <person name="Pangilinan J."/>
            <person name="Park H.-J."/>
            <person name="Ramirez L."/>
            <person name="Alfaro M."/>
            <person name="Sun H."/>
            <person name="Tritt A."/>
            <person name="Yoshinaga Y."/>
            <person name="Zwiers L.-H."/>
            <person name="Turgeon B."/>
            <person name="Goodwin S."/>
            <person name="Spatafora J."/>
            <person name="Crous P."/>
            <person name="Grigoriev I."/>
        </authorList>
    </citation>
    <scope>NUCLEOTIDE SEQUENCE</scope>
    <source>
        <strain evidence="1 3">CBS 304.34</strain>
    </source>
</reference>
<evidence type="ECO:0000313" key="1">
    <source>
        <dbReference type="EMBL" id="KAF2814440.1"/>
    </source>
</evidence>
<reference evidence="3" key="3">
    <citation type="submission" date="2025-04" db="UniProtKB">
        <authorList>
            <consortium name="RefSeq"/>
        </authorList>
    </citation>
    <scope>IDENTIFICATION</scope>
    <source>
        <strain evidence="3">CBS 304.34</strain>
    </source>
</reference>
<organism evidence="1">
    <name type="scientific">Mytilinidion resinicola</name>
    <dbReference type="NCBI Taxonomy" id="574789"/>
    <lineage>
        <taxon>Eukaryota</taxon>
        <taxon>Fungi</taxon>
        <taxon>Dikarya</taxon>
        <taxon>Ascomycota</taxon>
        <taxon>Pezizomycotina</taxon>
        <taxon>Dothideomycetes</taxon>
        <taxon>Pleosporomycetidae</taxon>
        <taxon>Mytilinidiales</taxon>
        <taxon>Mytilinidiaceae</taxon>
        <taxon>Mytilinidion</taxon>
    </lineage>
</organism>
<proteinExistence type="predicted"/>
<dbReference type="RefSeq" id="XP_033581404.1">
    <property type="nucleotide sequence ID" value="XM_033725128.1"/>
</dbReference>
<dbReference type="OrthoDB" id="3665329at2759"/>
<dbReference type="Proteomes" id="UP000504636">
    <property type="component" value="Unplaced"/>
</dbReference>
<dbReference type="EMBL" id="MU003695">
    <property type="protein sequence ID" value="KAF2814440.1"/>
    <property type="molecule type" value="Genomic_DNA"/>
</dbReference>
<protein>
    <submittedName>
        <fullName evidence="1 3">Uncharacterized protein</fullName>
    </submittedName>
</protein>
<dbReference type="AlphaFoldDB" id="A0A6A6Z0A9"/>
<sequence>MTNAHYASTETTLQIPWDGAKMRLGRGYAADECQAVQSPFENYTAVGQDADPDVKYEYLMISNEEELQREISSFLSASASVLDIGIKTAFEQLQRLKCNSRAMTAVLRCTITHDPTNYGAPPLFSQSAEALLDSDPGYEFKGHLSVGKGIASVKGAARHQELAKKHNIQRSVSRQTTGIAPSSLKIGPETEDIETIFKQYAAFKPKPQIALLEALFSHRSPVFAHVCGSPRIGGDQGGSPGGFAHPE</sequence>
<accession>A0A6A6Z0A9</accession>
<reference evidence="3" key="2">
    <citation type="submission" date="2020-04" db="EMBL/GenBank/DDBJ databases">
        <authorList>
            <consortium name="NCBI Genome Project"/>
        </authorList>
    </citation>
    <scope>NUCLEOTIDE SEQUENCE</scope>
    <source>
        <strain evidence="3">CBS 304.34</strain>
    </source>
</reference>
<evidence type="ECO:0000313" key="3">
    <source>
        <dbReference type="RefSeq" id="XP_033581404.1"/>
    </source>
</evidence>
<gene>
    <name evidence="1 3" type="ORF">BDZ99DRAFT_517031</name>
</gene>
<dbReference type="GeneID" id="54466021"/>
<keyword evidence="2" id="KW-1185">Reference proteome</keyword>